<proteinExistence type="predicted"/>
<organism evidence="1 2">
    <name type="scientific">Olea europaea subsp. europaea</name>
    <dbReference type="NCBI Taxonomy" id="158383"/>
    <lineage>
        <taxon>Eukaryota</taxon>
        <taxon>Viridiplantae</taxon>
        <taxon>Streptophyta</taxon>
        <taxon>Embryophyta</taxon>
        <taxon>Tracheophyta</taxon>
        <taxon>Spermatophyta</taxon>
        <taxon>Magnoliopsida</taxon>
        <taxon>eudicotyledons</taxon>
        <taxon>Gunneridae</taxon>
        <taxon>Pentapetalae</taxon>
        <taxon>asterids</taxon>
        <taxon>lamiids</taxon>
        <taxon>Lamiales</taxon>
        <taxon>Oleaceae</taxon>
        <taxon>Oleeae</taxon>
        <taxon>Olea</taxon>
    </lineage>
</organism>
<dbReference type="InterPro" id="IPR001830">
    <property type="entry name" value="Glyco_trans_20"/>
</dbReference>
<comment type="caution">
    <text evidence="1">The sequence shown here is derived from an EMBL/GenBank/DDBJ whole genome shotgun (WGS) entry which is preliminary data.</text>
</comment>
<protein>
    <submittedName>
        <fullName evidence="1">Alpha,alpha-trehalose-phosphate synthase [UDP-forming] 5-like</fullName>
    </submittedName>
</protein>
<evidence type="ECO:0000313" key="2">
    <source>
        <dbReference type="Proteomes" id="UP000594638"/>
    </source>
</evidence>
<dbReference type="GO" id="GO:0004805">
    <property type="term" value="F:trehalose-phosphatase activity"/>
    <property type="evidence" value="ECO:0007669"/>
    <property type="project" value="TreeGrafter"/>
</dbReference>
<dbReference type="SUPFAM" id="SSF53756">
    <property type="entry name" value="UDP-Glycosyltransferase/glycogen phosphorylase"/>
    <property type="match status" value="1"/>
</dbReference>
<dbReference type="GO" id="GO:0005829">
    <property type="term" value="C:cytosol"/>
    <property type="evidence" value="ECO:0007669"/>
    <property type="project" value="TreeGrafter"/>
</dbReference>
<dbReference type="OrthoDB" id="1741166at2759"/>
<dbReference type="PANTHER" id="PTHR10788">
    <property type="entry name" value="TREHALOSE-6-PHOSPHATE SYNTHASE"/>
    <property type="match status" value="1"/>
</dbReference>
<dbReference type="Gramene" id="OE9A050741T1">
    <property type="protein sequence ID" value="OE9A050741C1"/>
    <property type="gene ID" value="OE9A050741"/>
</dbReference>
<dbReference type="PANTHER" id="PTHR10788:SF94">
    <property type="entry name" value="ALPHA,ALPHA-TREHALOSE-PHOSPHATE SYNTHASE [UDP-FORMING] 5"/>
    <property type="match status" value="1"/>
</dbReference>
<reference evidence="1 2" key="1">
    <citation type="submission" date="2019-12" db="EMBL/GenBank/DDBJ databases">
        <authorList>
            <person name="Alioto T."/>
            <person name="Alioto T."/>
            <person name="Gomez Garrido J."/>
        </authorList>
    </citation>
    <scope>NUCLEOTIDE SEQUENCE [LARGE SCALE GENOMIC DNA]</scope>
</reference>
<evidence type="ECO:0000313" key="1">
    <source>
        <dbReference type="EMBL" id="CAA2998206.1"/>
    </source>
</evidence>
<name>A0A8S0T395_OLEEU</name>
<gene>
    <name evidence="1" type="ORF">OLEA9_A050741</name>
</gene>
<dbReference type="Proteomes" id="UP000594638">
    <property type="component" value="Unassembled WGS sequence"/>
</dbReference>
<dbReference type="AlphaFoldDB" id="A0A8S0T395"/>
<dbReference type="Gene3D" id="3.40.50.2000">
    <property type="entry name" value="Glycogen Phosphorylase B"/>
    <property type="match status" value="1"/>
</dbReference>
<dbReference type="EMBL" id="CACTIH010005584">
    <property type="protein sequence ID" value="CAA2998206.1"/>
    <property type="molecule type" value="Genomic_DNA"/>
</dbReference>
<dbReference type="Pfam" id="PF00982">
    <property type="entry name" value="Glyco_transf_20"/>
    <property type="match status" value="1"/>
</dbReference>
<dbReference type="GO" id="GO:0005992">
    <property type="term" value="P:trehalose biosynthetic process"/>
    <property type="evidence" value="ECO:0007669"/>
    <property type="project" value="InterPro"/>
</dbReference>
<keyword evidence="2" id="KW-1185">Reference proteome</keyword>
<sequence length="242" mass="26802">MVSKSYSNLLDLNFGDSMTFSRGGKKFSRVATIAGVLSELDDENRSTIGSDVPSSISQERMIIVGNQHPLGTHRRLDVEMGWDFSWDEDSLLLQLKDGLRQDAENAGVSYQSKRGYIGLEYYGRTVSIKILPVGIHMGYVHSVLGLLKTEAKVPELQNKFKVRDGMILIPYEYVVCKKGIDNLHETLGLNPSAPKKSMLVVSKFIGCSPSLSGAIRVNPWNIYAVAEAMDSALTILDLEKQM</sequence>
<accession>A0A8S0T395</accession>